<dbReference type="KEGG" id="pzh:CX676_15020"/>
<reference evidence="1 2" key="1">
    <citation type="journal article" date="2013" name="Antonie Van Leeuwenhoek">
        <title>Paracoccus zhejiangensis sp. nov., isolated from activated sludge in wastewater-treatment system.</title>
        <authorList>
            <person name="Wu Z.G."/>
            <person name="Zhang D.F."/>
            <person name="Liu Y.L."/>
            <person name="Wang F."/>
            <person name="Jiang X."/>
            <person name="Li C."/>
            <person name="Li S.P."/>
            <person name="Hong Q."/>
            <person name="Li W.J."/>
        </authorList>
    </citation>
    <scope>NUCLEOTIDE SEQUENCE [LARGE SCALE GENOMIC DNA]</scope>
    <source>
        <strain evidence="1 2">J6</strain>
    </source>
</reference>
<dbReference type="EMBL" id="CP025430">
    <property type="protein sequence ID" value="AUH65314.1"/>
    <property type="molecule type" value="Genomic_DNA"/>
</dbReference>
<accession>A0A2H5F190</accession>
<protein>
    <submittedName>
        <fullName evidence="1">Uncharacterized protein</fullName>
    </submittedName>
</protein>
<dbReference type="OrthoDB" id="7874140at2"/>
<gene>
    <name evidence="1" type="ORF">CX676_15020</name>
</gene>
<dbReference type="AlphaFoldDB" id="A0A2H5F190"/>
<evidence type="ECO:0000313" key="2">
    <source>
        <dbReference type="Proteomes" id="UP000234530"/>
    </source>
</evidence>
<dbReference type="Proteomes" id="UP000234530">
    <property type="component" value="Chromosome"/>
</dbReference>
<proteinExistence type="predicted"/>
<sequence length="171" mass="19080">MSHGRLYANPEIYAIDKESCEVVHAASGNFAQNETRTPQLGWHAIDTRCSGDVLTENENPDAQAGAIGADLHSWFEWIENNTRRESAARVLARAVADCDPSNRLPFLEIMIEALRPGQPLPIFNAIMTEAREWAAWASRAELKAYCTTSFARLTPDDRAAFLSFAEVREVE</sequence>
<organism evidence="1 2">
    <name type="scientific">Paracoccus zhejiangensis</name>
    <dbReference type="NCBI Taxonomy" id="1077935"/>
    <lineage>
        <taxon>Bacteria</taxon>
        <taxon>Pseudomonadati</taxon>
        <taxon>Pseudomonadota</taxon>
        <taxon>Alphaproteobacteria</taxon>
        <taxon>Rhodobacterales</taxon>
        <taxon>Paracoccaceae</taxon>
        <taxon>Paracoccus</taxon>
    </lineage>
</organism>
<name>A0A2H5F190_9RHOB</name>
<keyword evidence="2" id="KW-1185">Reference proteome</keyword>
<evidence type="ECO:0000313" key="1">
    <source>
        <dbReference type="EMBL" id="AUH65314.1"/>
    </source>
</evidence>
<dbReference type="RefSeq" id="WP_101753337.1">
    <property type="nucleotide sequence ID" value="NZ_CP025430.1"/>
</dbReference>